<evidence type="ECO:0000313" key="4">
    <source>
        <dbReference type="Proteomes" id="UP001205740"/>
    </source>
</evidence>
<feature type="transmembrane region" description="Helical" evidence="2">
    <location>
        <begin position="34"/>
        <end position="58"/>
    </location>
</feature>
<feature type="transmembrane region" description="Helical" evidence="2">
    <location>
        <begin position="235"/>
        <end position="256"/>
    </location>
</feature>
<dbReference type="InterPro" id="IPR045931">
    <property type="entry name" value="DUF6350"/>
</dbReference>
<keyword evidence="4" id="KW-1185">Reference proteome</keyword>
<organism evidence="3 4">
    <name type="scientific">Williamsia serinedens</name>
    <dbReference type="NCBI Taxonomy" id="391736"/>
    <lineage>
        <taxon>Bacteria</taxon>
        <taxon>Bacillati</taxon>
        <taxon>Actinomycetota</taxon>
        <taxon>Actinomycetes</taxon>
        <taxon>Mycobacteriales</taxon>
        <taxon>Nocardiaceae</taxon>
        <taxon>Williamsia</taxon>
    </lineage>
</organism>
<dbReference type="Proteomes" id="UP001205740">
    <property type="component" value="Unassembled WGS sequence"/>
</dbReference>
<dbReference type="Pfam" id="PF19877">
    <property type="entry name" value="DUF6350"/>
    <property type="match status" value="1"/>
</dbReference>
<gene>
    <name evidence="3" type="ORF">LX12_001874</name>
</gene>
<keyword evidence="2" id="KW-0812">Transmembrane</keyword>
<feature type="transmembrane region" description="Helical" evidence="2">
    <location>
        <begin position="201"/>
        <end position="223"/>
    </location>
</feature>
<feature type="compositionally biased region" description="Low complexity" evidence="1">
    <location>
        <begin position="429"/>
        <end position="447"/>
    </location>
</feature>
<feature type="compositionally biased region" description="Acidic residues" evidence="1">
    <location>
        <begin position="409"/>
        <end position="428"/>
    </location>
</feature>
<feature type="transmembrane region" description="Helical" evidence="2">
    <location>
        <begin position="263"/>
        <end position="284"/>
    </location>
</feature>
<dbReference type="RefSeq" id="WP_253654259.1">
    <property type="nucleotide sequence ID" value="NZ_BAAAOE010000003.1"/>
</dbReference>
<feature type="compositionally biased region" description="Basic and acidic residues" evidence="1">
    <location>
        <begin position="464"/>
        <end position="487"/>
    </location>
</feature>
<proteinExistence type="predicted"/>
<accession>A0ABT1H4B8</accession>
<evidence type="ECO:0000256" key="1">
    <source>
        <dbReference type="SAM" id="MobiDB-lite"/>
    </source>
</evidence>
<feature type="transmembrane region" description="Helical" evidence="2">
    <location>
        <begin position="296"/>
        <end position="320"/>
    </location>
</feature>
<keyword evidence="2" id="KW-0472">Membrane</keyword>
<reference evidence="3 4" key="1">
    <citation type="submission" date="2022-06" db="EMBL/GenBank/DDBJ databases">
        <title>Genomic Encyclopedia of Archaeal and Bacterial Type Strains, Phase II (KMG-II): from individual species to whole genera.</title>
        <authorList>
            <person name="Goeker M."/>
        </authorList>
    </citation>
    <scope>NUCLEOTIDE SEQUENCE [LARGE SCALE GENOMIC DNA]</scope>
    <source>
        <strain evidence="3 4">DSM 45037</strain>
    </source>
</reference>
<feature type="transmembrane region" description="Helical" evidence="2">
    <location>
        <begin position="88"/>
        <end position="109"/>
    </location>
</feature>
<dbReference type="EMBL" id="JAMTCG010000003">
    <property type="protein sequence ID" value="MCP2160687.1"/>
    <property type="molecule type" value="Genomic_DNA"/>
</dbReference>
<name>A0ABT1H4B8_9NOCA</name>
<keyword evidence="2" id="KW-1133">Transmembrane helix</keyword>
<protein>
    <recommendedName>
        <fullName evidence="5">Integral membrane protein</fullName>
    </recommendedName>
</protein>
<feature type="region of interest" description="Disordered" evidence="1">
    <location>
        <begin position="409"/>
        <end position="487"/>
    </location>
</feature>
<feature type="transmembrane region" description="Helical" evidence="2">
    <location>
        <begin position="332"/>
        <end position="354"/>
    </location>
</feature>
<feature type="transmembrane region" description="Helical" evidence="2">
    <location>
        <begin position="121"/>
        <end position="144"/>
    </location>
</feature>
<evidence type="ECO:0000313" key="3">
    <source>
        <dbReference type="EMBL" id="MCP2160687.1"/>
    </source>
</evidence>
<evidence type="ECO:0000256" key="2">
    <source>
        <dbReference type="SAM" id="Phobius"/>
    </source>
</evidence>
<feature type="transmembrane region" description="Helical" evidence="2">
    <location>
        <begin position="156"/>
        <end position="180"/>
    </location>
</feature>
<comment type="caution">
    <text evidence="3">The sequence shown here is derived from an EMBL/GenBank/DDBJ whole genome shotgun (WGS) entry which is preliminary data.</text>
</comment>
<feature type="transmembrane region" description="Helical" evidence="2">
    <location>
        <begin position="366"/>
        <end position="393"/>
    </location>
</feature>
<evidence type="ECO:0008006" key="5">
    <source>
        <dbReference type="Google" id="ProtNLM"/>
    </source>
</evidence>
<sequence>MVTSTGAGLSTRLRELRRAQRLSAARSAGSTRELVVVAFAVGATVLIGIAVLVALTLLTSDGGMTGLTAAVGAVWLAAHQVPVTVSEVTVGVLPLLPTIGIVAAVARVTARAASRRSRSDVTAVVLAAVAGPLVITVIALALVMDGSTVVTVGVPNVAVALGATIAVHGIGAGVGVLWARRSDPSAPRLREVLGAAPWAPTALRGAAIGLLALLSAGGLLVVGRLLWRWDALGDLVATGHGVVGGIGLTVLSILYLPNAIVGAAAVLVGAAAHVGPAGGDLFAATPGSLPPLPILAVVPTGAATLAPVVLVLTAVAAVVTAVRTPFRGLLPALRLAAAIGGLMAIAMVVLTWLAGGTLGEMGTAGATIPAAGLFTFGWWFLIGVVVALVRVALPSTRRELRRHAWDEDAVDDRDDETDAWDGQPDDLPADLPQDSPQIPADDSPTVDIDPDDAPRRAPAALVFADHDRDDDPWDDARRDDRWDDHRR</sequence>